<dbReference type="InterPro" id="IPR000917">
    <property type="entry name" value="Sulfatase_N"/>
</dbReference>
<dbReference type="CDD" id="cd16145">
    <property type="entry name" value="ARS_like"/>
    <property type="match status" value="1"/>
</dbReference>
<evidence type="ECO:0000259" key="3">
    <source>
        <dbReference type="Pfam" id="PF00884"/>
    </source>
</evidence>
<feature type="modified residue" description="3-oxoalanine (Ser)" evidence="1">
    <location>
        <position position="75"/>
    </location>
</feature>
<evidence type="ECO:0000256" key="2">
    <source>
        <dbReference type="SAM" id="SignalP"/>
    </source>
</evidence>
<dbReference type="RefSeq" id="WP_118466769.1">
    <property type="nucleotide sequence ID" value="NZ_CABIZW010000002.1"/>
</dbReference>
<protein>
    <submittedName>
        <fullName evidence="4">DUF4976 domain-containing protein</fullName>
    </submittedName>
</protein>
<accession>A0A412NB96</accession>
<gene>
    <name evidence="4" type="ORF">DWX38_01530</name>
</gene>
<dbReference type="Proteomes" id="UP000285159">
    <property type="component" value="Unassembled WGS sequence"/>
</dbReference>
<dbReference type="GeneID" id="61678262"/>
<dbReference type="Gene3D" id="3.40.720.10">
    <property type="entry name" value="Alkaline Phosphatase, subunit A"/>
    <property type="match status" value="1"/>
</dbReference>
<dbReference type="InterPro" id="IPR017850">
    <property type="entry name" value="Alkaline_phosphatase_core_sf"/>
</dbReference>
<feature type="signal peptide" evidence="2">
    <location>
        <begin position="1"/>
        <end position="20"/>
    </location>
</feature>
<dbReference type="InterPro" id="IPR052701">
    <property type="entry name" value="GAG_Ulvan_Degrading_Sulfatases"/>
</dbReference>
<comment type="PTM">
    <text evidence="1">The conversion to 3-oxoalanine (also known as C-formylglycine, FGly), of a serine or cysteine residue in prokaryotes and of a cysteine residue in eukaryotes, is critical for catalytic activity.</text>
</comment>
<keyword evidence="2" id="KW-0732">Signal</keyword>
<name>A0A412NB96_9BACE</name>
<feature type="domain" description="Sulfatase N-terminal" evidence="3">
    <location>
        <begin position="27"/>
        <end position="355"/>
    </location>
</feature>
<feature type="chain" id="PRO_5019438919" evidence="2">
    <location>
        <begin position="21"/>
        <end position="460"/>
    </location>
</feature>
<dbReference type="Pfam" id="PF00884">
    <property type="entry name" value="Sulfatase"/>
    <property type="match status" value="1"/>
</dbReference>
<dbReference type="AlphaFoldDB" id="A0A412NB96"/>
<evidence type="ECO:0000313" key="4">
    <source>
        <dbReference type="EMBL" id="RGT35675.1"/>
    </source>
</evidence>
<dbReference type="EMBL" id="QRWP01000001">
    <property type="protein sequence ID" value="RGT35675.1"/>
    <property type="molecule type" value="Genomic_DNA"/>
</dbReference>
<reference evidence="4 5" key="1">
    <citation type="submission" date="2018-08" db="EMBL/GenBank/DDBJ databases">
        <title>A genome reference for cultivated species of the human gut microbiota.</title>
        <authorList>
            <person name="Zou Y."/>
            <person name="Xue W."/>
            <person name="Luo G."/>
        </authorList>
    </citation>
    <scope>NUCLEOTIDE SEQUENCE [LARGE SCALE GENOMIC DNA]</scope>
    <source>
        <strain evidence="4 5">AF19-1AC</strain>
    </source>
</reference>
<sequence length="460" mass="51877">MKIVNCLFSIAMILPGSMSAQTVKSFPNVIYIMADDLGIGDLGCYGQRQIKTPNIDNIARHGMKFMQHYAGSTVSAPSRCALLTGKHMGHAAVRGNKKVLGSDGLAYETPLPKEEVTVADIFKKRGYMTACIGKWGLGGPGTEGMPDKHGFDYFYGYLGQGFAHSYYPDFLHENDKRIELNGKVYSHDLMLKKSLDFIEQYKQNSFFLYYSPTIPHADLDIIKEQQQEYEGMFCETPFTGRGYKQQATPRATYAAMVTYLDRSVGIIIDKLKELGLYDNTIVVFTSDNGVHAEGGHDPYFFDSNGPFRGYKRDLYEGGIRTPFVIQWPRIIPAGVVTDHVSAFWDFLPTISDLLQVNAPNTCDGISYLPTLTKKDKQQKKHSCIYYEFFEGGGKQSIMTSDGWKLIRLQVAVPEKTYEELYNLSIDPAEIANLVEQYPEVATRLRNMIVGQRTENIDFHF</sequence>
<comment type="caution">
    <text evidence="4">The sequence shown here is derived from an EMBL/GenBank/DDBJ whole genome shotgun (WGS) entry which is preliminary data.</text>
</comment>
<dbReference type="PANTHER" id="PTHR43751">
    <property type="entry name" value="SULFATASE"/>
    <property type="match status" value="1"/>
</dbReference>
<dbReference type="PANTHER" id="PTHR43751:SF3">
    <property type="entry name" value="SULFATASE N-TERMINAL DOMAIN-CONTAINING PROTEIN"/>
    <property type="match status" value="1"/>
</dbReference>
<evidence type="ECO:0000313" key="5">
    <source>
        <dbReference type="Proteomes" id="UP000285159"/>
    </source>
</evidence>
<dbReference type="SUPFAM" id="SSF53649">
    <property type="entry name" value="Alkaline phosphatase-like"/>
    <property type="match status" value="1"/>
</dbReference>
<organism evidence="4 5">
    <name type="scientific">Bacteroides clarus</name>
    <dbReference type="NCBI Taxonomy" id="626929"/>
    <lineage>
        <taxon>Bacteria</taxon>
        <taxon>Pseudomonadati</taxon>
        <taxon>Bacteroidota</taxon>
        <taxon>Bacteroidia</taxon>
        <taxon>Bacteroidales</taxon>
        <taxon>Bacteroidaceae</taxon>
        <taxon>Bacteroides</taxon>
    </lineage>
</organism>
<evidence type="ECO:0000256" key="1">
    <source>
        <dbReference type="PIRSR" id="PIRSR600917-52"/>
    </source>
</evidence>
<proteinExistence type="predicted"/>
<dbReference type="Gene3D" id="3.30.1120.10">
    <property type="match status" value="1"/>
</dbReference>